<protein>
    <submittedName>
        <fullName evidence="1">Uncharacterized protein</fullName>
    </submittedName>
</protein>
<dbReference type="Proteomes" id="UP001179181">
    <property type="component" value="Unassembled WGS sequence"/>
</dbReference>
<sequence length="96" mass="11372">MKTEIEKHSVISLSDESFKHYLVQRYSNDPEMDLKSTKNWVQLYNHAKNDIEKSGGRITGYEMVDEVLVSHEGVHSQWPLHWMWVLQFNTRLSHSI</sequence>
<name>A0ABX0UP42_9BACT</name>
<gene>
    <name evidence="1" type="ORF">FHS68_003945</name>
</gene>
<keyword evidence="2" id="KW-1185">Reference proteome</keyword>
<comment type="caution">
    <text evidence="1">The sequence shown here is derived from an EMBL/GenBank/DDBJ whole genome shotgun (WGS) entry which is preliminary data.</text>
</comment>
<proteinExistence type="predicted"/>
<evidence type="ECO:0000313" key="2">
    <source>
        <dbReference type="Proteomes" id="UP001179181"/>
    </source>
</evidence>
<dbReference type="EMBL" id="JAASQJ010000004">
    <property type="protein sequence ID" value="NIJ54758.1"/>
    <property type="molecule type" value="Genomic_DNA"/>
</dbReference>
<accession>A0ABX0UP42</accession>
<organism evidence="1 2">
    <name type="scientific">Dyadobacter arcticus</name>
    <dbReference type="NCBI Taxonomy" id="1078754"/>
    <lineage>
        <taxon>Bacteria</taxon>
        <taxon>Pseudomonadati</taxon>
        <taxon>Bacteroidota</taxon>
        <taxon>Cytophagia</taxon>
        <taxon>Cytophagales</taxon>
        <taxon>Spirosomataceae</taxon>
        <taxon>Dyadobacter</taxon>
    </lineage>
</organism>
<evidence type="ECO:0000313" key="1">
    <source>
        <dbReference type="EMBL" id="NIJ54758.1"/>
    </source>
</evidence>
<dbReference type="RefSeq" id="WP_167273591.1">
    <property type="nucleotide sequence ID" value="NZ_JAASQJ010000004.1"/>
</dbReference>
<reference evidence="1 2" key="1">
    <citation type="submission" date="2020-03" db="EMBL/GenBank/DDBJ databases">
        <title>Genomic Encyclopedia of Type Strains, Phase IV (KMG-IV): sequencing the most valuable type-strain genomes for metagenomic binning, comparative biology and taxonomic classification.</title>
        <authorList>
            <person name="Goeker M."/>
        </authorList>
    </citation>
    <scope>NUCLEOTIDE SEQUENCE [LARGE SCALE GENOMIC DNA]</scope>
    <source>
        <strain evidence="1 2">DSM 102865</strain>
    </source>
</reference>